<name>A0A024HPI6_PSEKB</name>
<dbReference type="RefSeq" id="WP_043255402.1">
    <property type="nucleotide sequence ID" value="NZ_HG322950.1"/>
</dbReference>
<gene>
    <name evidence="1" type="ORF">PKB_5025</name>
</gene>
<dbReference type="HOGENOM" id="CLU_165535_1_0_6"/>
<reference evidence="1 2" key="2">
    <citation type="submission" date="2014-05" db="EMBL/GenBank/DDBJ databases">
        <title>Genome sequence of the 3-chlorobenzoate degrading bacterium Pseudomonas knackmussii B13 shows multiple evidence for horizontal gene transfer.</title>
        <authorList>
            <person name="Miyazaki R."/>
            <person name="Bertelli C."/>
            <person name="Falquet L."/>
            <person name="Robinson-Rechavi M."/>
            <person name="Gharib W."/>
            <person name="Roy S."/>
            <person name="Van der Meer J.R."/>
        </authorList>
    </citation>
    <scope>NUCLEOTIDE SEQUENCE [LARGE SCALE GENOMIC DNA]</scope>
    <source>
        <strain evidence="1 2">B13</strain>
    </source>
</reference>
<evidence type="ECO:0000313" key="1">
    <source>
        <dbReference type="EMBL" id="CDF86338.1"/>
    </source>
</evidence>
<dbReference type="InterPro" id="IPR011231">
    <property type="entry name" value="Phage_VT1-Sakai_H0018"/>
</dbReference>
<keyword evidence="2" id="KW-1185">Reference proteome</keyword>
<dbReference type="AlphaFoldDB" id="A0A024HPI6"/>
<dbReference type="Proteomes" id="UP000025241">
    <property type="component" value="Chromosome I"/>
</dbReference>
<accession>A0A024HPI6</accession>
<dbReference type="KEGG" id="pkc:PKB_5025"/>
<evidence type="ECO:0008006" key="3">
    <source>
        <dbReference type="Google" id="ProtNLM"/>
    </source>
</evidence>
<dbReference type="EMBL" id="HG322950">
    <property type="protein sequence ID" value="CDF86338.1"/>
    <property type="molecule type" value="Genomic_DNA"/>
</dbReference>
<dbReference type="PATRIC" id="fig|1301098.3.peg.5004"/>
<dbReference type="STRING" id="1301098.PKB_5025"/>
<reference evidence="1 2" key="1">
    <citation type="submission" date="2013-03" db="EMBL/GenBank/DDBJ databases">
        <authorList>
            <person name="Linke B."/>
        </authorList>
    </citation>
    <scope>NUCLEOTIDE SEQUENCE [LARGE SCALE GENOMIC DNA]</scope>
    <source>
        <strain evidence="1 2">B13</strain>
    </source>
</reference>
<dbReference type="OrthoDB" id="5365964at2"/>
<protein>
    <recommendedName>
        <fullName evidence="3">DUF2190 family protein</fullName>
    </recommendedName>
</protein>
<sequence length="117" mass="11355">MKTFIQNGDVITVPAPAGGTVSGKLYKVGAIVGVAATSEAAGDPVALKTTGVFELTKTSAQAWAVGDLAYMNPASGILSNASATGLVLVGAVTEVAANPSAVGRVRLNGVSAPAAAS</sequence>
<proteinExistence type="predicted"/>
<dbReference type="Pfam" id="PF09956">
    <property type="entry name" value="Phage_cement_2"/>
    <property type="match status" value="1"/>
</dbReference>
<evidence type="ECO:0000313" key="2">
    <source>
        <dbReference type="Proteomes" id="UP000025241"/>
    </source>
</evidence>
<organism evidence="1 2">
    <name type="scientific">Pseudomonas knackmussii (strain DSM 6978 / CCUG 54928 / LMG 23759 / B13)</name>
    <dbReference type="NCBI Taxonomy" id="1301098"/>
    <lineage>
        <taxon>Bacteria</taxon>
        <taxon>Pseudomonadati</taxon>
        <taxon>Pseudomonadota</taxon>
        <taxon>Gammaproteobacteria</taxon>
        <taxon>Pseudomonadales</taxon>
        <taxon>Pseudomonadaceae</taxon>
        <taxon>Pseudomonas</taxon>
    </lineage>
</organism>
<dbReference type="eggNOG" id="COG5471">
    <property type="taxonomic scope" value="Bacteria"/>
</dbReference>